<accession>A0AAW9QIN6</accession>
<comment type="caution">
    <text evidence="1">The sequence shown here is derived from an EMBL/GenBank/DDBJ whole genome shotgun (WGS) entry which is preliminary data.</text>
</comment>
<reference evidence="1 2" key="1">
    <citation type="submission" date="2024-01" db="EMBL/GenBank/DDBJ databases">
        <title>Genomic insights into the taxonomy and metabolism of the cyanobacterium Pannus brasiliensis CCIBt3594.</title>
        <authorList>
            <person name="Machado M."/>
            <person name="Botero N.B."/>
            <person name="Andreote A.P.D."/>
            <person name="Feitosa A.M.T."/>
            <person name="Popin R."/>
            <person name="Sivonen K."/>
            <person name="Fiore M.F."/>
        </authorList>
    </citation>
    <scope>NUCLEOTIDE SEQUENCE [LARGE SCALE GENOMIC DNA]</scope>
    <source>
        <strain evidence="1 2">CCIBt3594</strain>
    </source>
</reference>
<protein>
    <submittedName>
        <fullName evidence="1">Uncharacterized protein</fullName>
    </submittedName>
</protein>
<evidence type="ECO:0000313" key="1">
    <source>
        <dbReference type="EMBL" id="MEG3437672.1"/>
    </source>
</evidence>
<keyword evidence="2" id="KW-1185">Reference proteome</keyword>
<evidence type="ECO:0000313" key="2">
    <source>
        <dbReference type="Proteomes" id="UP001328733"/>
    </source>
</evidence>
<proteinExistence type="predicted"/>
<dbReference type="Proteomes" id="UP001328733">
    <property type="component" value="Unassembled WGS sequence"/>
</dbReference>
<dbReference type="AlphaFoldDB" id="A0AAW9QIN6"/>
<sequence>MGENIVIDLLAIRQPETGELLIVYCLSHVDPLEFFKTFLDRYSIEPAALTACLGEVQRTRLNDGTKITRIVL</sequence>
<dbReference type="EMBL" id="JBAFSM010000018">
    <property type="protein sequence ID" value="MEG3437672.1"/>
    <property type="molecule type" value="Genomic_DNA"/>
</dbReference>
<gene>
    <name evidence="1" type="ORF">V0288_11130</name>
</gene>
<organism evidence="1 2">
    <name type="scientific">Pannus brasiliensis CCIBt3594</name>
    <dbReference type="NCBI Taxonomy" id="1427578"/>
    <lineage>
        <taxon>Bacteria</taxon>
        <taxon>Bacillati</taxon>
        <taxon>Cyanobacteriota</taxon>
        <taxon>Cyanophyceae</taxon>
        <taxon>Oscillatoriophycideae</taxon>
        <taxon>Chroococcales</taxon>
        <taxon>Microcystaceae</taxon>
        <taxon>Pannus</taxon>
    </lineage>
</organism>
<name>A0AAW9QIN6_9CHRO</name>